<organism evidence="2 3">
    <name type="scientific">Asanoa ishikariensis</name>
    <dbReference type="NCBI Taxonomy" id="137265"/>
    <lineage>
        <taxon>Bacteria</taxon>
        <taxon>Bacillati</taxon>
        <taxon>Actinomycetota</taxon>
        <taxon>Actinomycetes</taxon>
        <taxon>Micromonosporales</taxon>
        <taxon>Micromonosporaceae</taxon>
        <taxon>Asanoa</taxon>
    </lineage>
</organism>
<dbReference type="EMBL" id="FNQB01000003">
    <property type="protein sequence ID" value="SDZ51023.1"/>
    <property type="molecule type" value="Genomic_DNA"/>
</dbReference>
<evidence type="ECO:0000313" key="3">
    <source>
        <dbReference type="Proteomes" id="UP000199632"/>
    </source>
</evidence>
<dbReference type="STRING" id="137265.SAMN05421684_6006"/>
<sequence>MFKRIARIAAVSVMAVAGVLHVASAPAAAAPYGGYHASCSTVVNPGNEYWYHDQSWSSFLERDDFYFDNGYRITELDVVGHDVTAVWRPGSGAQWVHGHMSIGELELWDDIYYDQGLRMAELDRDGDEFFAVWRPGTGDRFWRTAIPTWTDFVNQDDVLWDQGFRLVDIVIRDDGKIGGLWRSDQGSSGQKWNYGILAAGVDANNESAFQKLNRLRKEAGWELRILKAFNNDAYVVAVWRYRGGAFNQSTANFMNTESMRGWEKACRAGGMRIVTLDVT</sequence>
<accession>A0A1H3TL66</accession>
<evidence type="ECO:0000313" key="2">
    <source>
        <dbReference type="EMBL" id="SDZ51023.1"/>
    </source>
</evidence>
<keyword evidence="1" id="KW-0732">Signal</keyword>
<keyword evidence="3" id="KW-1185">Reference proteome</keyword>
<proteinExistence type="predicted"/>
<evidence type="ECO:0000256" key="1">
    <source>
        <dbReference type="SAM" id="SignalP"/>
    </source>
</evidence>
<feature type="chain" id="PRO_5011444919" evidence="1">
    <location>
        <begin position="30"/>
        <end position="279"/>
    </location>
</feature>
<protein>
    <submittedName>
        <fullName evidence="2">Uncharacterized protein</fullName>
    </submittedName>
</protein>
<dbReference type="Proteomes" id="UP000199632">
    <property type="component" value="Unassembled WGS sequence"/>
</dbReference>
<name>A0A1H3TL66_9ACTN</name>
<reference evidence="3" key="1">
    <citation type="submission" date="2016-10" db="EMBL/GenBank/DDBJ databases">
        <authorList>
            <person name="Varghese N."/>
            <person name="Submissions S."/>
        </authorList>
    </citation>
    <scope>NUCLEOTIDE SEQUENCE [LARGE SCALE GENOMIC DNA]</scope>
    <source>
        <strain evidence="3">DSM 44718</strain>
    </source>
</reference>
<dbReference type="AlphaFoldDB" id="A0A1H3TL66"/>
<gene>
    <name evidence="2" type="ORF">SAMN05421684_6006</name>
</gene>
<feature type="signal peptide" evidence="1">
    <location>
        <begin position="1"/>
        <end position="29"/>
    </location>
</feature>